<organism evidence="3 4">
    <name type="scientific">Stylosanthes scabra</name>
    <dbReference type="NCBI Taxonomy" id="79078"/>
    <lineage>
        <taxon>Eukaryota</taxon>
        <taxon>Viridiplantae</taxon>
        <taxon>Streptophyta</taxon>
        <taxon>Embryophyta</taxon>
        <taxon>Tracheophyta</taxon>
        <taxon>Spermatophyta</taxon>
        <taxon>Magnoliopsida</taxon>
        <taxon>eudicotyledons</taxon>
        <taxon>Gunneridae</taxon>
        <taxon>Pentapetalae</taxon>
        <taxon>rosids</taxon>
        <taxon>fabids</taxon>
        <taxon>Fabales</taxon>
        <taxon>Fabaceae</taxon>
        <taxon>Papilionoideae</taxon>
        <taxon>50 kb inversion clade</taxon>
        <taxon>dalbergioids sensu lato</taxon>
        <taxon>Dalbergieae</taxon>
        <taxon>Pterocarpus clade</taxon>
        <taxon>Stylosanthes</taxon>
    </lineage>
</organism>
<feature type="region of interest" description="Disordered" evidence="1">
    <location>
        <begin position="149"/>
        <end position="194"/>
    </location>
</feature>
<feature type="compositionally biased region" description="Basic and acidic residues" evidence="1">
    <location>
        <begin position="89"/>
        <end position="108"/>
    </location>
</feature>
<feature type="region of interest" description="Disordered" evidence="1">
    <location>
        <begin position="81"/>
        <end position="126"/>
    </location>
</feature>
<accession>A0ABU6ZGF0</accession>
<evidence type="ECO:0000313" key="3">
    <source>
        <dbReference type="EMBL" id="MED6220997.1"/>
    </source>
</evidence>
<evidence type="ECO:0000256" key="1">
    <source>
        <dbReference type="SAM" id="MobiDB-lite"/>
    </source>
</evidence>
<keyword evidence="4" id="KW-1185">Reference proteome</keyword>
<keyword evidence="2" id="KW-0732">Signal</keyword>
<feature type="compositionally biased region" description="Pro residues" evidence="1">
    <location>
        <begin position="111"/>
        <end position="126"/>
    </location>
</feature>
<sequence>MATFSYVVLFAFFLISSHLFARELPNEKRFSISNKAQWTMPLTPTKIIKAHSTAPSVRYYSWDSNLDSNSILPMLLFSKKKKTTPHQHKPPDQNPKTHHEQNPHHHEQVPLPHPNHPYYPPIPYNDPPNYYEREPFGLNLPPITPLIEPFLRKPNQEDPESEDIDRESKKTHPKSKKDPPPDEEEEDSMDNTAHLIGYYHPLGFENFG</sequence>
<dbReference type="Proteomes" id="UP001341840">
    <property type="component" value="Unassembled WGS sequence"/>
</dbReference>
<proteinExistence type="predicted"/>
<name>A0ABU6ZGF0_9FABA</name>
<evidence type="ECO:0000256" key="2">
    <source>
        <dbReference type="SAM" id="SignalP"/>
    </source>
</evidence>
<comment type="caution">
    <text evidence="3">The sequence shown here is derived from an EMBL/GenBank/DDBJ whole genome shotgun (WGS) entry which is preliminary data.</text>
</comment>
<feature type="compositionally biased region" description="Basic and acidic residues" evidence="1">
    <location>
        <begin position="166"/>
        <end position="180"/>
    </location>
</feature>
<protein>
    <submittedName>
        <fullName evidence="3">Uncharacterized protein</fullName>
    </submittedName>
</protein>
<feature type="non-terminal residue" evidence="3">
    <location>
        <position position="208"/>
    </location>
</feature>
<gene>
    <name evidence="3" type="ORF">PIB30_050161</name>
</gene>
<reference evidence="3 4" key="1">
    <citation type="journal article" date="2023" name="Plants (Basel)">
        <title>Bridging the Gap: Combining Genomics and Transcriptomics Approaches to Understand Stylosanthes scabra, an Orphan Legume from the Brazilian Caatinga.</title>
        <authorList>
            <person name="Ferreira-Neto J.R.C."/>
            <person name="da Silva M.D."/>
            <person name="Binneck E."/>
            <person name="de Melo N.F."/>
            <person name="da Silva R.H."/>
            <person name="de Melo A.L.T.M."/>
            <person name="Pandolfi V."/>
            <person name="Bustamante F.O."/>
            <person name="Brasileiro-Vidal A.C."/>
            <person name="Benko-Iseppon A.M."/>
        </authorList>
    </citation>
    <scope>NUCLEOTIDE SEQUENCE [LARGE SCALE GENOMIC DNA]</scope>
    <source>
        <tissue evidence="3">Leaves</tissue>
    </source>
</reference>
<feature type="chain" id="PRO_5045177066" evidence="2">
    <location>
        <begin position="22"/>
        <end position="208"/>
    </location>
</feature>
<feature type="signal peptide" evidence="2">
    <location>
        <begin position="1"/>
        <end position="21"/>
    </location>
</feature>
<evidence type="ECO:0000313" key="4">
    <source>
        <dbReference type="Proteomes" id="UP001341840"/>
    </source>
</evidence>
<dbReference type="EMBL" id="JASCZI010272203">
    <property type="protein sequence ID" value="MED6220997.1"/>
    <property type="molecule type" value="Genomic_DNA"/>
</dbReference>